<keyword evidence="2" id="KW-1185">Reference proteome</keyword>
<dbReference type="RefSeq" id="WP_147148953.1">
    <property type="nucleotide sequence ID" value="NZ_BKAJ01000033.1"/>
</dbReference>
<dbReference type="EMBL" id="BKAJ01000033">
    <property type="protein sequence ID" value="GEP54924.1"/>
    <property type="molecule type" value="Genomic_DNA"/>
</dbReference>
<comment type="caution">
    <text evidence="1">The sequence shown here is derived from an EMBL/GenBank/DDBJ whole genome shotgun (WGS) entry which is preliminary data.</text>
</comment>
<evidence type="ECO:0000313" key="2">
    <source>
        <dbReference type="Proteomes" id="UP000321058"/>
    </source>
</evidence>
<gene>
    <name evidence="1" type="ORF">RSO01_20900</name>
</gene>
<dbReference type="Gene3D" id="3.40.30.10">
    <property type="entry name" value="Glutaredoxin"/>
    <property type="match status" value="1"/>
</dbReference>
<dbReference type="OrthoDB" id="6399456at2"/>
<dbReference type="Proteomes" id="UP000321058">
    <property type="component" value="Unassembled WGS sequence"/>
</dbReference>
<name>A0A512N7H0_9HYPH</name>
<reference evidence="1 2" key="1">
    <citation type="submission" date="2019-07" db="EMBL/GenBank/DDBJ databases">
        <title>Whole genome shotgun sequence of Reyranella soli NBRC 108950.</title>
        <authorList>
            <person name="Hosoyama A."/>
            <person name="Uohara A."/>
            <person name="Ohji S."/>
            <person name="Ichikawa N."/>
        </authorList>
    </citation>
    <scope>NUCLEOTIDE SEQUENCE [LARGE SCALE GENOMIC DNA]</scope>
    <source>
        <strain evidence="1 2">NBRC 108950</strain>
    </source>
</reference>
<dbReference type="SUPFAM" id="SSF52833">
    <property type="entry name" value="Thioredoxin-like"/>
    <property type="match status" value="1"/>
</dbReference>
<sequence length="188" mass="20506">MVEQNTAWRAEPLTWGQGSKVFEVFLEPTCPFSAKAFGKLDETLQSAGADNVTLKIWLHSQPWHLFSGVITRCALAASTLPEGKDAARKVLAGVAAHRDQFEPADHCSGPLLELSPADVIARVEEYSGLKLAEAYALPKLDQEVKRHTKYARQNGIHVSPTFMIDGLVQNDMSSGDTVSAWVSRLSAS</sequence>
<proteinExistence type="predicted"/>
<protein>
    <recommendedName>
        <fullName evidence="3">Thioredoxin</fullName>
    </recommendedName>
</protein>
<organism evidence="1 2">
    <name type="scientific">Reyranella soli</name>
    <dbReference type="NCBI Taxonomy" id="1230389"/>
    <lineage>
        <taxon>Bacteria</taxon>
        <taxon>Pseudomonadati</taxon>
        <taxon>Pseudomonadota</taxon>
        <taxon>Alphaproteobacteria</taxon>
        <taxon>Hyphomicrobiales</taxon>
        <taxon>Reyranellaceae</taxon>
        <taxon>Reyranella</taxon>
    </lineage>
</organism>
<dbReference type="PANTHER" id="PTHR33875:SF2">
    <property type="entry name" value="ACR183CP"/>
    <property type="match status" value="1"/>
</dbReference>
<evidence type="ECO:0000313" key="1">
    <source>
        <dbReference type="EMBL" id="GEP54924.1"/>
    </source>
</evidence>
<dbReference type="AlphaFoldDB" id="A0A512N7H0"/>
<evidence type="ECO:0008006" key="3">
    <source>
        <dbReference type="Google" id="ProtNLM"/>
    </source>
</evidence>
<dbReference type="PANTHER" id="PTHR33875">
    <property type="entry name" value="OS09G0542200 PROTEIN"/>
    <property type="match status" value="1"/>
</dbReference>
<dbReference type="InterPro" id="IPR036249">
    <property type="entry name" value="Thioredoxin-like_sf"/>
</dbReference>
<accession>A0A512N7H0</accession>